<dbReference type="SUPFAM" id="SSF51182">
    <property type="entry name" value="RmlC-like cupins"/>
    <property type="match status" value="1"/>
</dbReference>
<dbReference type="InterPro" id="IPR041916">
    <property type="entry name" value="Anti_sigma_zinc_sf"/>
</dbReference>
<dbReference type="InterPro" id="IPR011051">
    <property type="entry name" value="RmlC_Cupin_sf"/>
</dbReference>
<dbReference type="Gene3D" id="1.10.10.1320">
    <property type="entry name" value="Anti-sigma factor, zinc-finger domain"/>
    <property type="match status" value="1"/>
</dbReference>
<reference evidence="2 3" key="1">
    <citation type="submission" date="2018-09" db="EMBL/GenBank/DDBJ databases">
        <title>Marinorhizobium profundi gen. nov., sp. nov., isolated from a deep-sea sediment sample from the New Britain Trench and proposal of Marinorhizobiaceae fam. nov. in the order Rhizobiales of the class Alphaproteobacteria.</title>
        <authorList>
            <person name="Cao J."/>
        </authorList>
    </citation>
    <scope>NUCLEOTIDE SEQUENCE [LARGE SCALE GENOMIC DNA]</scope>
    <source>
        <strain evidence="2 3">WS11</strain>
    </source>
</reference>
<organism evidence="2 3">
    <name type="scientific">Georhizobium profundi</name>
    <dbReference type="NCBI Taxonomy" id="2341112"/>
    <lineage>
        <taxon>Bacteria</taxon>
        <taxon>Pseudomonadati</taxon>
        <taxon>Pseudomonadota</taxon>
        <taxon>Alphaproteobacteria</taxon>
        <taxon>Hyphomicrobiales</taxon>
        <taxon>Rhizobiaceae</taxon>
        <taxon>Georhizobium</taxon>
    </lineage>
</organism>
<evidence type="ECO:0000259" key="1">
    <source>
        <dbReference type="Pfam" id="PF12973"/>
    </source>
</evidence>
<dbReference type="Proteomes" id="UP000268192">
    <property type="component" value="Chromosome"/>
</dbReference>
<dbReference type="InterPro" id="IPR025979">
    <property type="entry name" value="ChrR-like_cupin_dom"/>
</dbReference>
<dbReference type="KEGG" id="abaw:D5400_13895"/>
<keyword evidence="3" id="KW-1185">Reference proteome</keyword>
<accession>A0A3S9B5L6</accession>
<protein>
    <submittedName>
        <fullName evidence="2">Transcriptional regulator</fullName>
    </submittedName>
</protein>
<sequence length="222" mass="24198">MVREHIDTIDSLMARYVAGTLPLPAQVLVQSHLELREGARTFVSDLEAMAGDTLESLAPAPIAARDDLLDRIFQSKPDSIRLTPMDFATDMPRTAPSEGMPLALRDFVGFDIADVPWRTKMPGFKEYDMGEIDGCHVSMFWLRPGRAVPAHTHHGCEISLVLKGAFSDGMGRYGPGDISVADDDIDHRPVAESHGPCIGFAVTDAPLRLTGSFRQLIGDLIG</sequence>
<proteinExistence type="predicted"/>
<dbReference type="EMBL" id="CP032509">
    <property type="protein sequence ID" value="AZN72223.1"/>
    <property type="molecule type" value="Genomic_DNA"/>
</dbReference>
<dbReference type="OrthoDB" id="2988517at2"/>
<dbReference type="RefSeq" id="WP_126010543.1">
    <property type="nucleotide sequence ID" value="NZ_CP032509.1"/>
</dbReference>
<dbReference type="NCBIfam" id="TIGR02451">
    <property type="entry name" value="anti_sig_ChrR"/>
    <property type="match status" value="1"/>
</dbReference>
<dbReference type="CDD" id="cd20301">
    <property type="entry name" value="cupin_ChrR"/>
    <property type="match status" value="1"/>
</dbReference>
<dbReference type="InterPro" id="IPR012807">
    <property type="entry name" value="Anti-sigma_ChrR"/>
</dbReference>
<feature type="domain" description="ChrR-like cupin" evidence="1">
    <location>
        <begin position="110"/>
        <end position="200"/>
    </location>
</feature>
<dbReference type="InterPro" id="IPR014710">
    <property type="entry name" value="RmlC-like_jellyroll"/>
</dbReference>
<evidence type="ECO:0000313" key="2">
    <source>
        <dbReference type="EMBL" id="AZN72223.1"/>
    </source>
</evidence>
<dbReference type="Pfam" id="PF12973">
    <property type="entry name" value="Cupin_7"/>
    <property type="match status" value="1"/>
</dbReference>
<dbReference type="AlphaFoldDB" id="A0A3S9B5L6"/>
<gene>
    <name evidence="2" type="ORF">D5400_13895</name>
</gene>
<evidence type="ECO:0000313" key="3">
    <source>
        <dbReference type="Proteomes" id="UP000268192"/>
    </source>
</evidence>
<dbReference type="Gene3D" id="2.60.120.10">
    <property type="entry name" value="Jelly Rolls"/>
    <property type="match status" value="1"/>
</dbReference>
<name>A0A3S9B5L6_9HYPH</name>